<sequence length="91" mass="10398">MRKERLLSLQEIVERTIEEGATTVEQVHRSIATMPFDVLEKIDALQKPIGKAREIHDETVGNIYETIRLLNERAGEIARGLLQRGDDKKSE</sequence>
<dbReference type="RefSeq" id="WP_133881764.1">
    <property type="nucleotide sequence ID" value="NZ_MWIN01000027.1"/>
</dbReference>
<dbReference type="Proteomes" id="UP000295341">
    <property type="component" value="Unassembled WGS sequence"/>
</dbReference>
<evidence type="ECO:0000313" key="1">
    <source>
        <dbReference type="EMBL" id="TDU28186.1"/>
    </source>
</evidence>
<proteinExistence type="predicted"/>
<keyword evidence="2" id="KW-1185">Reference proteome</keyword>
<dbReference type="AlphaFoldDB" id="A0A4V3F6B6"/>
<gene>
    <name evidence="1" type="ORF">DFR24_2551</name>
</gene>
<comment type="caution">
    <text evidence="1">The sequence shown here is derived from an EMBL/GenBank/DDBJ whole genome shotgun (WGS) entry which is preliminary data.</text>
</comment>
<protein>
    <submittedName>
        <fullName evidence="1">Uncharacterized protein</fullName>
    </submittedName>
</protein>
<dbReference type="EMBL" id="SOBT01000009">
    <property type="protein sequence ID" value="TDU28186.1"/>
    <property type="molecule type" value="Genomic_DNA"/>
</dbReference>
<name>A0A4V3F6B6_9GAMM</name>
<accession>A0A4V3F6B6</accession>
<evidence type="ECO:0000313" key="2">
    <source>
        <dbReference type="Proteomes" id="UP000295341"/>
    </source>
</evidence>
<reference evidence="1 2" key="1">
    <citation type="submission" date="2019-03" db="EMBL/GenBank/DDBJ databases">
        <title>Genomic Encyclopedia of Type Strains, Phase IV (KMG-IV): sequencing the most valuable type-strain genomes for metagenomic binning, comparative biology and taxonomic classification.</title>
        <authorList>
            <person name="Goeker M."/>
        </authorList>
    </citation>
    <scope>NUCLEOTIDE SEQUENCE [LARGE SCALE GENOMIC DNA]</scope>
    <source>
        <strain evidence="1 2">DSM 26377</strain>
    </source>
</reference>
<organism evidence="1 2">
    <name type="scientific">Panacagrimonas perspica</name>
    <dbReference type="NCBI Taxonomy" id="381431"/>
    <lineage>
        <taxon>Bacteria</taxon>
        <taxon>Pseudomonadati</taxon>
        <taxon>Pseudomonadota</taxon>
        <taxon>Gammaproteobacteria</taxon>
        <taxon>Nevskiales</taxon>
        <taxon>Nevskiaceae</taxon>
        <taxon>Panacagrimonas</taxon>
    </lineage>
</organism>
<dbReference type="OrthoDB" id="6078060at2"/>